<evidence type="ECO:0000313" key="4">
    <source>
        <dbReference type="Proteomes" id="UP000466848"/>
    </source>
</evidence>
<dbReference type="Proteomes" id="UP000466848">
    <property type="component" value="Chromosome"/>
</dbReference>
<dbReference type="AlphaFoldDB" id="A0A858BSU7"/>
<accession>A0A858BSU7</accession>
<dbReference type="InterPro" id="IPR049304">
    <property type="entry name" value="Gly_rich_dom"/>
</dbReference>
<evidence type="ECO:0000313" key="3">
    <source>
        <dbReference type="EMBL" id="QIB68647.1"/>
    </source>
</evidence>
<evidence type="ECO:0000259" key="2">
    <source>
        <dbReference type="Pfam" id="PF21722"/>
    </source>
</evidence>
<keyword evidence="4" id="KW-1185">Reference proteome</keyword>
<evidence type="ECO:0000256" key="1">
    <source>
        <dbReference type="SAM" id="MobiDB-lite"/>
    </source>
</evidence>
<proteinExistence type="predicted"/>
<dbReference type="RefSeq" id="WP_163065510.1">
    <property type="nucleotide sequence ID" value="NZ_CP048649.1"/>
</dbReference>
<reference evidence="3 4" key="1">
    <citation type="submission" date="2020-02" db="EMBL/GenBank/DDBJ databases">
        <authorList>
            <person name="Kim Y.B."/>
            <person name="Roh S.W."/>
        </authorList>
    </citation>
    <scope>NUCLEOTIDE SEQUENCE [LARGE SCALE GENOMIC DNA]</scope>
    <source>
        <strain evidence="3 4">DSM 103574</strain>
    </source>
</reference>
<protein>
    <recommendedName>
        <fullName evidence="2">Glycine-rich domain-containing protein</fullName>
    </recommendedName>
</protein>
<name>A0A858BSU7_9FIRM</name>
<gene>
    <name evidence="3" type="ORF">Ami103574_04625</name>
</gene>
<organism evidence="3 4">
    <name type="scientific">Aminipila butyrica</name>
    <dbReference type="NCBI Taxonomy" id="433296"/>
    <lineage>
        <taxon>Bacteria</taxon>
        <taxon>Bacillati</taxon>
        <taxon>Bacillota</taxon>
        <taxon>Clostridia</taxon>
        <taxon>Peptostreptococcales</taxon>
        <taxon>Anaerovoracaceae</taxon>
        <taxon>Aminipila</taxon>
    </lineage>
</organism>
<dbReference type="KEGG" id="abut:Ami103574_04625"/>
<sequence length="350" mass="35891">MGINLTDNYKLKKPEKNEFFNVQHQNDNMDVIDGQLKENTEAVLKKVDRIQGKGLSTEDFTTAEKNKLAGVPTNAGEMKISEAVRTLYGLTAAEGNVDKALKKIPPKMEVIQRFTTSQLFLIPSTVTKIDLYMVGGGQNGGDGGEDTKGSSGSIAYGGKGGDGGAILYLTNLVVTPNTTVAIVIGQAGSPSSFDKFSTDDSSFFFSNPNTPSTSLSTLSTYPKNVLGLRCCPFDGKIYGIPGAPGGFAKWYTKTYGAGSNISLFGLNKVGGSGTIVAGKDHTSGGGGASYENNGGNGSEIKGGDGGNASPNTGHGGGGGGGATGGDKYDGTLSGLGGVGGSGIVIVRYYK</sequence>
<feature type="domain" description="Glycine-rich" evidence="2">
    <location>
        <begin position="120"/>
        <end position="349"/>
    </location>
</feature>
<feature type="compositionally biased region" description="Gly residues" evidence="1">
    <location>
        <begin position="313"/>
        <end position="322"/>
    </location>
</feature>
<feature type="region of interest" description="Disordered" evidence="1">
    <location>
        <begin position="280"/>
        <end position="322"/>
    </location>
</feature>
<dbReference type="Pfam" id="PF21722">
    <property type="entry name" value="Gly_rich_2"/>
    <property type="match status" value="1"/>
</dbReference>
<dbReference type="EMBL" id="CP048649">
    <property type="protein sequence ID" value="QIB68647.1"/>
    <property type="molecule type" value="Genomic_DNA"/>
</dbReference>